<feature type="transmembrane region" description="Helical" evidence="1">
    <location>
        <begin position="1039"/>
        <end position="1061"/>
    </location>
</feature>
<sequence>MSLLLVVVLLFFSSSCSVSSGQYYVSDDCSSVTQSPCHPLSVYAGNMSQYNNTIFYFIGSINIKSNVNLISVENVTLRGTKHSRINCIGNHFLIKYSSHVTFSQLLLYSCDIQCYYSNNFTVENSETFESIYFEAVNAFDFKFLSTTLRANSVTFNFNKQCGNSELLTYKLNFTNVYLVGQLLLYVSQGASYNTLVVLDNTFVHGHLNPTRSCVHVYHRNSLLSFSVKRSSFHSGWYGFSLFSLALEESKCAFSTTQLLCTISFEDSHFYSNKVAFFIKPNLINKHPLFILIKSCSIRDNTHYGLKIDVSLLSSVTINITDTELIGNAANYLVSCHSITLSNVTIANSLLTGLTLRQSIVTVNNSLIFRNNTGTTGGGLSITHSSYFIVLPQASFEFINNSATYKGGAFFCGGPFSHPFVYAEPHRDPPPLIPLTFSNNTAVTAGNDIYGFSIFGFSLANVSVSFSLINDPTISSTTDAVRICFCDFTPMQYITCHNNVPEQHIFPGQKVKFKVALFGYNSYGVSLSLTDGAVDLLIDDIKVFPYSLQEANCSYFEYSPAQFIYTRHKVVHSLPYNELVNNFAANSHIVSYYTLHECPIGFSMDSNLRTCTCSQGVSRENVTCDIASQNITHNGLLWIGTYDTSTPFNANATNPNACIINEDCLLYCSPNPVTFQLNDTDTQCADNRGQRMCGSCREGYSVLMGSSKCGQCHNNYMIIAWIALFAVMGVLLVVLLIALNLTVSVGTLNGLLFYANIVKLYEPVFSRKGALPVLSQVISWINLDFGFEICFYNGMDTYAKQWLQFAFPFYLWFVIIVIKQLCRRYGKISRLMGSHTVPVLSTLFLLSYTKLVCTIVVVLHKREVTLHCTNESVRSVSLWYDDPNVEYAKGKHAWLFGFALFVSIIFVIPYTLFVLLNPFIEKYLSNYKLFRKNWSHFKPIVDAYSGPMKDEYRFWPGLLLVARIPILVTATLVADSLIQAHYFILFLLLTVLAIVLSLGYIFRGVYRKRMHNILEVWFLFNLCMMVGFSVAYTDDSVVEIWFNTCLSLFTVSFMLIVLYHLYLQLSQAPWYNILVRKLFCKLCDDDGDDDEPLLDVTDSHKTVDEQRNDIVPSSTDVFMHRRESVVDLF</sequence>
<keyword evidence="1" id="KW-1133">Transmembrane helix</keyword>
<feature type="transmembrane region" description="Helical" evidence="1">
    <location>
        <begin position="892"/>
        <end position="915"/>
    </location>
</feature>
<feature type="signal peptide" evidence="2">
    <location>
        <begin position="1"/>
        <end position="21"/>
    </location>
</feature>
<keyword evidence="1" id="KW-0812">Transmembrane</keyword>
<dbReference type="OrthoDB" id="6143346at2759"/>
<feature type="transmembrane region" description="Helical" evidence="1">
    <location>
        <begin position="715"/>
        <end position="738"/>
    </location>
</feature>
<dbReference type="AlphaFoldDB" id="A0A1X7TQM9"/>
<keyword evidence="2" id="KW-0732">Signal</keyword>
<dbReference type="EnsemblMetazoa" id="Aqu2.1.17112_001">
    <property type="protein sequence ID" value="Aqu2.1.17112_001"/>
    <property type="gene ID" value="Aqu2.1.17112"/>
</dbReference>
<evidence type="ECO:0008006" key="4">
    <source>
        <dbReference type="Google" id="ProtNLM"/>
    </source>
</evidence>
<feature type="transmembrane region" description="Helical" evidence="1">
    <location>
        <begin position="1013"/>
        <end position="1033"/>
    </location>
</feature>
<protein>
    <recommendedName>
        <fullName evidence="4">TRP C-terminal domain-containing protein</fullName>
    </recommendedName>
</protein>
<dbReference type="SUPFAM" id="SSF51126">
    <property type="entry name" value="Pectin lyase-like"/>
    <property type="match status" value="1"/>
</dbReference>
<name>A0A1X7TQM9_AMPQE</name>
<feature type="chain" id="PRO_5010877883" description="TRP C-terminal domain-containing protein" evidence="2">
    <location>
        <begin position="22"/>
        <end position="1128"/>
    </location>
</feature>
<proteinExistence type="predicted"/>
<reference evidence="3" key="1">
    <citation type="submission" date="2017-05" db="UniProtKB">
        <authorList>
            <consortium name="EnsemblMetazoa"/>
        </authorList>
    </citation>
    <scope>IDENTIFICATION</scope>
</reference>
<feature type="transmembrane region" description="Helical" evidence="1">
    <location>
        <begin position="838"/>
        <end position="858"/>
    </location>
</feature>
<dbReference type="InterPro" id="IPR011050">
    <property type="entry name" value="Pectin_lyase_fold/virulence"/>
</dbReference>
<evidence type="ECO:0000256" key="2">
    <source>
        <dbReference type="SAM" id="SignalP"/>
    </source>
</evidence>
<organism evidence="3">
    <name type="scientific">Amphimedon queenslandica</name>
    <name type="common">Sponge</name>
    <dbReference type="NCBI Taxonomy" id="400682"/>
    <lineage>
        <taxon>Eukaryota</taxon>
        <taxon>Metazoa</taxon>
        <taxon>Porifera</taxon>
        <taxon>Demospongiae</taxon>
        <taxon>Heteroscleromorpha</taxon>
        <taxon>Haplosclerida</taxon>
        <taxon>Niphatidae</taxon>
        <taxon>Amphimedon</taxon>
    </lineage>
</organism>
<evidence type="ECO:0000256" key="1">
    <source>
        <dbReference type="SAM" id="Phobius"/>
    </source>
</evidence>
<accession>A0A1X7TQM9</accession>
<keyword evidence="1" id="KW-0472">Membrane</keyword>
<feature type="transmembrane region" description="Helical" evidence="1">
    <location>
        <begin position="979"/>
        <end position="1001"/>
    </location>
</feature>
<feature type="transmembrane region" description="Helical" evidence="1">
    <location>
        <begin position="800"/>
        <end position="817"/>
    </location>
</feature>
<dbReference type="InParanoid" id="A0A1X7TQM9"/>
<feature type="transmembrane region" description="Helical" evidence="1">
    <location>
        <begin position="953"/>
        <end position="973"/>
    </location>
</feature>
<evidence type="ECO:0000313" key="3">
    <source>
        <dbReference type="EnsemblMetazoa" id="Aqu2.1.17112_001"/>
    </source>
</evidence>